<dbReference type="EMBL" id="RQPJ01000005">
    <property type="protein sequence ID" value="RTE53572.1"/>
    <property type="molecule type" value="Genomic_DNA"/>
</dbReference>
<evidence type="ECO:0000313" key="3">
    <source>
        <dbReference type="Proteomes" id="UP000267585"/>
    </source>
</evidence>
<keyword evidence="3" id="KW-1185">Reference proteome</keyword>
<dbReference type="PANTHER" id="PTHR14859">
    <property type="entry name" value="CALCOFLUOR WHITE HYPERSENSITIVE PROTEIN PRECURSOR"/>
    <property type="match status" value="1"/>
</dbReference>
<dbReference type="PANTHER" id="PTHR14859:SF1">
    <property type="entry name" value="PGAP2-INTERACTING PROTEIN"/>
    <property type="match status" value="1"/>
</dbReference>
<dbReference type="Proteomes" id="UP000267585">
    <property type="component" value="Unassembled WGS sequence"/>
</dbReference>
<dbReference type="Gene3D" id="3.60.10.10">
    <property type="entry name" value="Endonuclease/exonuclease/phosphatase"/>
    <property type="match status" value="1"/>
</dbReference>
<accession>A0A3S0D5M7</accession>
<protein>
    <recommendedName>
        <fullName evidence="1">Endonuclease/exonuclease/phosphatase domain-containing protein</fullName>
    </recommendedName>
</protein>
<reference evidence="2 3" key="1">
    <citation type="submission" date="2018-11" db="EMBL/GenBank/DDBJ databases">
        <title>Arenibacter aquaticus sp.nov., a marine bacterium isolated from surface seawater in the South China Sea.</title>
        <authorList>
            <person name="Guo J."/>
            <person name="Sun J."/>
        </authorList>
    </citation>
    <scope>NUCLEOTIDE SEQUENCE [LARGE SCALE GENOMIC DNA]</scope>
    <source>
        <strain evidence="2 3">GUO666</strain>
    </source>
</reference>
<proteinExistence type="predicted"/>
<dbReference type="GO" id="GO:0016020">
    <property type="term" value="C:membrane"/>
    <property type="evidence" value="ECO:0007669"/>
    <property type="project" value="GOC"/>
</dbReference>
<dbReference type="InterPro" id="IPR036691">
    <property type="entry name" value="Endo/exonu/phosph_ase_sf"/>
</dbReference>
<dbReference type="InterPro" id="IPR005135">
    <property type="entry name" value="Endo/exonuclease/phosphatase"/>
</dbReference>
<dbReference type="GO" id="GO:0006506">
    <property type="term" value="P:GPI anchor biosynthetic process"/>
    <property type="evidence" value="ECO:0007669"/>
    <property type="project" value="TreeGrafter"/>
</dbReference>
<dbReference type="Pfam" id="PF03372">
    <property type="entry name" value="Exo_endo_phos"/>
    <property type="match status" value="1"/>
</dbReference>
<evidence type="ECO:0000313" key="2">
    <source>
        <dbReference type="EMBL" id="RTE53572.1"/>
    </source>
</evidence>
<comment type="caution">
    <text evidence="2">The sequence shown here is derived from an EMBL/GenBank/DDBJ whole genome shotgun (WGS) entry which is preliminary data.</text>
</comment>
<organism evidence="2 3">
    <name type="scientific">Arenibacter aquaticus</name>
    <dbReference type="NCBI Taxonomy" id="2489054"/>
    <lineage>
        <taxon>Bacteria</taxon>
        <taxon>Pseudomonadati</taxon>
        <taxon>Bacteroidota</taxon>
        <taxon>Flavobacteriia</taxon>
        <taxon>Flavobacteriales</taxon>
        <taxon>Flavobacteriaceae</taxon>
        <taxon>Arenibacter</taxon>
    </lineage>
</organism>
<dbReference type="AlphaFoldDB" id="A0A3S0D5M7"/>
<dbReference type="InterPro" id="IPR051916">
    <property type="entry name" value="GPI-anchor_lipid_remodeler"/>
</dbReference>
<dbReference type="SUPFAM" id="SSF56219">
    <property type="entry name" value="DNase I-like"/>
    <property type="match status" value="1"/>
</dbReference>
<sequence>MINKIKPFVLLMLTFGVSSNGLRSQEKLKVMTYNIWNGFDWGKDSERQVATIEWIKSQNPDVMALQELCGYDEEKLKRDASKWGHPFVMILKTEGYPVGLTSKKPIVLKERILDGMSHGSLHCQTFGIDFFVVHLSPSDCNIRLKEAGIIAEKVRKSKSEKYILLGDFNSHSPFDEYFLEEKEVLRTAFENQKLGAGRSNLRFGEFDYSVISSFLALPAIDVCLDFTGPDNRYTYPCPASKEVNNRNERIDFILASPELAKSCTKAEIFNKEETSLLSDHYPVMAEFDYTSLD</sequence>
<evidence type="ECO:0000259" key="1">
    <source>
        <dbReference type="Pfam" id="PF03372"/>
    </source>
</evidence>
<dbReference type="GO" id="GO:0003824">
    <property type="term" value="F:catalytic activity"/>
    <property type="evidence" value="ECO:0007669"/>
    <property type="project" value="InterPro"/>
</dbReference>
<feature type="domain" description="Endonuclease/exonuclease/phosphatase" evidence="1">
    <location>
        <begin position="31"/>
        <end position="280"/>
    </location>
</feature>
<dbReference type="OrthoDB" id="9778989at2"/>
<name>A0A3S0D5M7_9FLAO</name>
<dbReference type="RefSeq" id="WP_126162467.1">
    <property type="nucleotide sequence ID" value="NZ_RQPJ01000005.1"/>
</dbReference>
<gene>
    <name evidence="2" type="ORF">EHW67_11240</name>
</gene>